<dbReference type="RefSeq" id="WP_317490404.1">
    <property type="nucleotide sequence ID" value="NZ_CP136051.1"/>
</dbReference>
<name>A0ABZ0IVP1_9BACT</name>
<dbReference type="EMBL" id="CP136051">
    <property type="protein sequence ID" value="WOK07746.1"/>
    <property type="molecule type" value="Genomic_DNA"/>
</dbReference>
<accession>A0ABZ0IVP1</accession>
<dbReference type="Proteomes" id="UP001302349">
    <property type="component" value="Chromosome"/>
</dbReference>
<evidence type="ECO:0000313" key="2">
    <source>
        <dbReference type="Proteomes" id="UP001302349"/>
    </source>
</evidence>
<reference evidence="1 2" key="1">
    <citation type="journal article" date="2023" name="Microbiol. Resour. Announc.">
        <title>Complete Genome Sequence of Imperialibacter roseus strain P4T.</title>
        <authorList>
            <person name="Tizabi D.R."/>
            <person name="Bachvaroff T."/>
            <person name="Hill R.T."/>
        </authorList>
    </citation>
    <scope>NUCLEOTIDE SEQUENCE [LARGE SCALE GENOMIC DNA]</scope>
    <source>
        <strain evidence="1 2">P4T</strain>
    </source>
</reference>
<proteinExistence type="predicted"/>
<protein>
    <submittedName>
        <fullName evidence="1">Uncharacterized protein</fullName>
    </submittedName>
</protein>
<organism evidence="1 2">
    <name type="scientific">Imperialibacter roseus</name>
    <dbReference type="NCBI Taxonomy" id="1324217"/>
    <lineage>
        <taxon>Bacteria</taxon>
        <taxon>Pseudomonadati</taxon>
        <taxon>Bacteroidota</taxon>
        <taxon>Cytophagia</taxon>
        <taxon>Cytophagales</taxon>
        <taxon>Flammeovirgaceae</taxon>
        <taxon>Imperialibacter</taxon>
    </lineage>
</organism>
<gene>
    <name evidence="1" type="ORF">RT717_03795</name>
</gene>
<evidence type="ECO:0000313" key="1">
    <source>
        <dbReference type="EMBL" id="WOK07746.1"/>
    </source>
</evidence>
<sequence>MSQSIFPYLFNVLRTAHSDPIAMNLTNILEHEKVLCSSQHKLETKNIARTYDIRLKLKKSENIWKETWDNWEMVVSKLFALEAPDVLVSSVLSKDKLFLVFINIHSEKLVGIIWVPNEASVEEACSYNDKIIGMGLTVSQELYDKMVFQRDWREDVPNTNL</sequence>
<keyword evidence="2" id="KW-1185">Reference proteome</keyword>